<name>A0ABS0BFZ7_9PSED</name>
<dbReference type="InterPro" id="IPR005835">
    <property type="entry name" value="NTP_transferase_dom"/>
</dbReference>
<organism evidence="2 3">
    <name type="scientific">Pseudomonas neuropathica</name>
    <dbReference type="NCBI Taxonomy" id="2730425"/>
    <lineage>
        <taxon>Bacteria</taxon>
        <taxon>Pseudomonadati</taxon>
        <taxon>Pseudomonadota</taxon>
        <taxon>Gammaproteobacteria</taxon>
        <taxon>Pseudomonadales</taxon>
        <taxon>Pseudomonadaceae</taxon>
        <taxon>Pseudomonas</taxon>
    </lineage>
</organism>
<protein>
    <submittedName>
        <fullName evidence="2">Glycosyltransferase family 2 protein</fullName>
    </submittedName>
</protein>
<dbReference type="Pfam" id="PF00483">
    <property type="entry name" value="NTP_transferase"/>
    <property type="match status" value="1"/>
</dbReference>
<dbReference type="InterPro" id="IPR029044">
    <property type="entry name" value="Nucleotide-diphossugar_trans"/>
</dbReference>
<dbReference type="RefSeq" id="WP_194934026.1">
    <property type="nucleotide sequence ID" value="NZ_JACOPX010000005.1"/>
</dbReference>
<dbReference type="Gene3D" id="3.90.550.10">
    <property type="entry name" value="Spore Coat Polysaccharide Biosynthesis Protein SpsA, Chain A"/>
    <property type="match status" value="1"/>
</dbReference>
<keyword evidence="3" id="KW-1185">Reference proteome</keyword>
<evidence type="ECO:0000259" key="1">
    <source>
        <dbReference type="Pfam" id="PF00483"/>
    </source>
</evidence>
<dbReference type="EMBL" id="JACOPX010000005">
    <property type="protein sequence ID" value="MBF6033284.1"/>
    <property type="molecule type" value="Genomic_DNA"/>
</dbReference>
<dbReference type="PIRSF" id="PIRSF028162">
    <property type="entry name" value="BcbE_prd"/>
    <property type="match status" value="1"/>
</dbReference>
<accession>A0ABS0BFZ7</accession>
<proteinExistence type="predicted"/>
<feature type="domain" description="Nucleotidyl transferase" evidence="1">
    <location>
        <begin position="27"/>
        <end position="174"/>
    </location>
</feature>
<sequence>MTNVLVLAANEPHDDKDSGYPLCLTEVDGKPLIQHLSEQCNAIKDSKLILAVREDDCKRWHLDNIVRLLSPKAQVLQIRRKTGGAACTALLAVAEIDNEEPLLILNGNELIDLDFSAIISSFYASQFDAGVIVFPSVHPRYSYVRINSEQLVVECAEKNPISNNATVGFYWFRHGKDFVSCAKQAILKNAHVDGQYYICPTLNELILRQGRIGVHRIDAQKFHPLKSARQIEKLDHFKESGA</sequence>
<dbReference type="InterPro" id="IPR016873">
    <property type="entry name" value="Caps_polysacc_synth_BcbE_prd"/>
</dbReference>
<evidence type="ECO:0000313" key="2">
    <source>
        <dbReference type="EMBL" id="MBF6033284.1"/>
    </source>
</evidence>
<gene>
    <name evidence="2" type="ORF">H8F23_08485</name>
</gene>
<dbReference type="SUPFAM" id="SSF53448">
    <property type="entry name" value="Nucleotide-diphospho-sugar transferases"/>
    <property type="match status" value="1"/>
</dbReference>
<reference evidence="2 3" key="1">
    <citation type="submission" date="2020-08" db="EMBL/GenBank/DDBJ databases">
        <title>Description of novel Pseudomonas species.</title>
        <authorList>
            <person name="Duman M."/>
            <person name="Mulet M."/>
            <person name="Altun S."/>
            <person name="Saticioglu I.B."/>
            <person name="Lalucat J."/>
            <person name="Garcia-Valdes E."/>
        </authorList>
    </citation>
    <scope>NUCLEOTIDE SEQUENCE [LARGE SCALE GENOMIC DNA]</scope>
    <source>
        <strain evidence="2 3">P155</strain>
    </source>
</reference>
<dbReference type="Proteomes" id="UP000722111">
    <property type="component" value="Unassembled WGS sequence"/>
</dbReference>
<dbReference type="CDD" id="cd04183">
    <property type="entry name" value="GT2_BcE_like"/>
    <property type="match status" value="1"/>
</dbReference>
<comment type="caution">
    <text evidence="2">The sequence shown here is derived from an EMBL/GenBank/DDBJ whole genome shotgun (WGS) entry which is preliminary data.</text>
</comment>
<evidence type="ECO:0000313" key="3">
    <source>
        <dbReference type="Proteomes" id="UP000722111"/>
    </source>
</evidence>